<reference evidence="2 3" key="1">
    <citation type="submission" date="2017-10" db="EMBL/GenBank/DDBJ databases">
        <title>Whole genome sequencing of members of genus Pseudoxanthomonas.</title>
        <authorList>
            <person name="Kumar S."/>
            <person name="Bansal K."/>
            <person name="Kaur A."/>
            <person name="Patil P."/>
            <person name="Sharma S."/>
            <person name="Patil P.B."/>
        </authorList>
    </citation>
    <scope>NUCLEOTIDE SEQUENCE [LARGE SCALE GENOMIC DNA]</scope>
    <source>
        <strain evidence="2 3">DSM 17109</strain>
    </source>
</reference>
<evidence type="ECO:0000313" key="2">
    <source>
        <dbReference type="EMBL" id="KAF1719126.1"/>
    </source>
</evidence>
<evidence type="ECO:0000259" key="1">
    <source>
        <dbReference type="PROSITE" id="PS50113"/>
    </source>
</evidence>
<name>A0ABQ6ZC79_9GAMM</name>
<organism evidence="2 3">
    <name type="scientific">Pseudoxanthomonas japonensis</name>
    <dbReference type="NCBI Taxonomy" id="69284"/>
    <lineage>
        <taxon>Bacteria</taxon>
        <taxon>Pseudomonadati</taxon>
        <taxon>Pseudomonadota</taxon>
        <taxon>Gammaproteobacteria</taxon>
        <taxon>Lysobacterales</taxon>
        <taxon>Lysobacteraceae</taxon>
        <taxon>Pseudoxanthomonas</taxon>
    </lineage>
</organism>
<gene>
    <name evidence="2" type="ORF">CSC78_18785</name>
</gene>
<keyword evidence="3" id="KW-1185">Reference proteome</keyword>
<dbReference type="Proteomes" id="UP000781710">
    <property type="component" value="Unassembled WGS sequence"/>
</dbReference>
<dbReference type="SUPFAM" id="SSF55785">
    <property type="entry name" value="PYP-like sensor domain (PAS domain)"/>
    <property type="match status" value="1"/>
</dbReference>
<feature type="domain" description="PAC" evidence="1">
    <location>
        <begin position="1"/>
        <end position="39"/>
    </location>
</feature>
<dbReference type="PROSITE" id="PS50113">
    <property type="entry name" value="PAC"/>
    <property type="match status" value="1"/>
</dbReference>
<dbReference type="EMBL" id="PDWW01000068">
    <property type="protein sequence ID" value="KAF1719126.1"/>
    <property type="molecule type" value="Genomic_DNA"/>
</dbReference>
<accession>A0ABQ6ZC79</accession>
<comment type="caution">
    <text evidence="2">The sequence shown here is derived from an EMBL/GenBank/DDBJ whole genome shotgun (WGS) entry which is preliminary data.</text>
</comment>
<proteinExistence type="predicted"/>
<feature type="non-terminal residue" evidence="2">
    <location>
        <position position="40"/>
    </location>
</feature>
<dbReference type="InterPro" id="IPR000700">
    <property type="entry name" value="PAS-assoc_C"/>
</dbReference>
<dbReference type="Gene3D" id="3.30.450.20">
    <property type="entry name" value="PAS domain"/>
    <property type="match status" value="1"/>
</dbReference>
<sequence length="40" mass="4364">MPVALNVSALRDEHGVASGFLVMASDLTEQKRRDAELHQA</sequence>
<evidence type="ECO:0000313" key="3">
    <source>
        <dbReference type="Proteomes" id="UP000781710"/>
    </source>
</evidence>
<dbReference type="InterPro" id="IPR035965">
    <property type="entry name" value="PAS-like_dom_sf"/>
</dbReference>
<protein>
    <recommendedName>
        <fullName evidence="1">PAC domain-containing protein</fullName>
    </recommendedName>
</protein>